<feature type="region of interest" description="Disordered" evidence="1">
    <location>
        <begin position="74"/>
        <end position="96"/>
    </location>
</feature>
<protein>
    <submittedName>
        <fullName evidence="2">Uncharacterized protein</fullName>
    </submittedName>
</protein>
<reference evidence="2" key="1">
    <citation type="journal article" date="2020" name="mSystems">
        <title>Genome- and Community-Level Interaction Insights into Carbon Utilization and Element Cycling Functions of Hydrothermarchaeota in Hydrothermal Sediment.</title>
        <authorList>
            <person name="Zhou Z."/>
            <person name="Liu Y."/>
            <person name="Xu W."/>
            <person name="Pan J."/>
            <person name="Luo Z.H."/>
            <person name="Li M."/>
        </authorList>
    </citation>
    <scope>NUCLEOTIDE SEQUENCE [LARGE SCALE GENOMIC DNA]</scope>
    <source>
        <strain evidence="2">SpSt-776</strain>
    </source>
</reference>
<gene>
    <name evidence="2" type="ORF">ENV62_01735</name>
</gene>
<evidence type="ECO:0000256" key="1">
    <source>
        <dbReference type="SAM" id="MobiDB-lite"/>
    </source>
</evidence>
<feature type="compositionally biased region" description="Basic and acidic residues" evidence="1">
    <location>
        <begin position="74"/>
        <end position="83"/>
    </location>
</feature>
<evidence type="ECO:0000313" key="2">
    <source>
        <dbReference type="EMBL" id="HGB13949.1"/>
    </source>
</evidence>
<organism evidence="2">
    <name type="scientific">Desulfobacca acetoxidans</name>
    <dbReference type="NCBI Taxonomy" id="60893"/>
    <lineage>
        <taxon>Bacteria</taxon>
        <taxon>Pseudomonadati</taxon>
        <taxon>Thermodesulfobacteriota</taxon>
        <taxon>Desulfobaccia</taxon>
        <taxon>Desulfobaccales</taxon>
        <taxon>Desulfobaccaceae</taxon>
        <taxon>Desulfobacca</taxon>
    </lineage>
</organism>
<name>A0A7C3WGE0_9BACT</name>
<accession>A0A7C3WGE0</accession>
<comment type="caution">
    <text evidence="2">The sequence shown here is derived from an EMBL/GenBank/DDBJ whole genome shotgun (WGS) entry which is preliminary data.</text>
</comment>
<sequence length="96" mass="10614">MDFWLGFVSGAGLGIVGALAAGRLRHWLGRSEAGRLALENRELKRRLAAKDRHIARMLTETERLAEKLGKTALPHKEEARLPESKAQLALTGEESK</sequence>
<proteinExistence type="predicted"/>
<dbReference type="AlphaFoldDB" id="A0A7C3WGE0"/>
<dbReference type="EMBL" id="DTHB01000016">
    <property type="protein sequence ID" value="HGB13949.1"/>
    <property type="molecule type" value="Genomic_DNA"/>
</dbReference>